<feature type="compositionally biased region" description="Low complexity" evidence="1">
    <location>
        <begin position="414"/>
        <end position="432"/>
    </location>
</feature>
<dbReference type="EMBL" id="JBGBPQ010000021">
    <property type="protein sequence ID" value="KAL1503684.1"/>
    <property type="molecule type" value="Genomic_DNA"/>
</dbReference>
<reference evidence="3 4" key="1">
    <citation type="journal article" date="2024" name="Science">
        <title>Giant polyketide synthase enzymes in the biosynthesis of giant marine polyether toxins.</title>
        <authorList>
            <person name="Fallon T.R."/>
            <person name="Shende V.V."/>
            <person name="Wierzbicki I.H."/>
            <person name="Pendleton A.L."/>
            <person name="Watervoot N.F."/>
            <person name="Auber R.P."/>
            <person name="Gonzalez D.J."/>
            <person name="Wisecaver J.H."/>
            <person name="Moore B.S."/>
        </authorList>
    </citation>
    <scope>NUCLEOTIDE SEQUENCE [LARGE SCALE GENOMIC DNA]</scope>
    <source>
        <strain evidence="3 4">12B1</strain>
    </source>
</reference>
<gene>
    <name evidence="3" type="ORF">AB1Y20_012157</name>
</gene>
<protein>
    <submittedName>
        <fullName evidence="3">Uncharacterized protein</fullName>
    </submittedName>
</protein>
<feature type="compositionally biased region" description="Polar residues" evidence="1">
    <location>
        <begin position="527"/>
        <end position="538"/>
    </location>
</feature>
<keyword evidence="4" id="KW-1185">Reference proteome</keyword>
<feature type="region of interest" description="Disordered" evidence="1">
    <location>
        <begin position="193"/>
        <end position="248"/>
    </location>
</feature>
<feature type="region of interest" description="Disordered" evidence="1">
    <location>
        <begin position="30"/>
        <end position="50"/>
    </location>
</feature>
<sequence length="556" mass="59113">MLLLAAFLPLSPRAPSAPLLRSPSALMHPPAADNANFPPPQKALTPHLAPPPRRPYFATLQLSLHDALGELRHPTLASLRLERDALLRASERGLLYAAALAALALVKGRAGWRRGAALFLAVRAAAALATRRPDPRQLLPPAALRAAAAAAPRRAAEAAVLGALSGACGACALYASGSLLAAEARHWATRRREGRRAVAEAPRLAEAEETRRKEGMPRGEAEASRGEAEASRGGGEASRAAVETSRGAGEAPRGALARRAAWQCGAHALLALCASVWAAEAAFVLCLGAAQRLRLLLLALAAVAVEQGRRFRRYVPDAQQRAQDWLPKSAEEMSQRVNYQLNLWGLQMESAMTTAWSGYLRRRQAWLTSSKRSSAPSKSAGLQSWWDLRVARMNSAWVTWQMRAATDAKKPAAKKLPPAKGGNAAASARSGGAAEGAAKPAAALPASGTPSVRRRIVRKPAFLDHLRGARFGGGADEEAAAHRVESRAVEHESARQDWRARLSGNFAWFFNATATSAATTANETAVRPSSGSETSNLSVAAEPAAHNRTRFGFPFM</sequence>
<name>A0AB34IQE7_PRYPA</name>
<organism evidence="3 4">
    <name type="scientific">Prymnesium parvum</name>
    <name type="common">Toxic golden alga</name>
    <dbReference type="NCBI Taxonomy" id="97485"/>
    <lineage>
        <taxon>Eukaryota</taxon>
        <taxon>Haptista</taxon>
        <taxon>Haptophyta</taxon>
        <taxon>Prymnesiophyceae</taxon>
        <taxon>Prymnesiales</taxon>
        <taxon>Prymnesiaceae</taxon>
        <taxon>Prymnesium</taxon>
    </lineage>
</organism>
<evidence type="ECO:0000313" key="3">
    <source>
        <dbReference type="EMBL" id="KAL1503684.1"/>
    </source>
</evidence>
<accession>A0AB34IQE7</accession>
<keyword evidence="2" id="KW-1133">Transmembrane helix</keyword>
<evidence type="ECO:0000256" key="1">
    <source>
        <dbReference type="SAM" id="MobiDB-lite"/>
    </source>
</evidence>
<dbReference type="AlphaFoldDB" id="A0AB34IQE7"/>
<dbReference type="Proteomes" id="UP001515480">
    <property type="component" value="Unassembled WGS sequence"/>
</dbReference>
<feature type="region of interest" description="Disordered" evidence="1">
    <location>
        <begin position="521"/>
        <end position="543"/>
    </location>
</feature>
<proteinExistence type="predicted"/>
<keyword evidence="2" id="KW-0812">Transmembrane</keyword>
<keyword evidence="2" id="KW-0472">Membrane</keyword>
<feature type="compositionally biased region" description="Basic and acidic residues" evidence="1">
    <location>
        <begin position="195"/>
        <end position="230"/>
    </location>
</feature>
<comment type="caution">
    <text evidence="3">The sequence shown here is derived from an EMBL/GenBank/DDBJ whole genome shotgun (WGS) entry which is preliminary data.</text>
</comment>
<feature type="region of interest" description="Disordered" evidence="1">
    <location>
        <begin position="408"/>
        <end position="432"/>
    </location>
</feature>
<feature type="transmembrane region" description="Helical" evidence="2">
    <location>
        <begin position="268"/>
        <end position="290"/>
    </location>
</feature>
<evidence type="ECO:0000313" key="4">
    <source>
        <dbReference type="Proteomes" id="UP001515480"/>
    </source>
</evidence>
<evidence type="ECO:0000256" key="2">
    <source>
        <dbReference type="SAM" id="Phobius"/>
    </source>
</evidence>